<protein>
    <submittedName>
        <fullName evidence="1">Uncharacterized protein</fullName>
    </submittedName>
</protein>
<accession>A0A0E9P9T5</accession>
<dbReference type="EMBL" id="GBXM01107550">
    <property type="protein sequence ID" value="JAH01027.1"/>
    <property type="molecule type" value="Transcribed_RNA"/>
</dbReference>
<organism evidence="1">
    <name type="scientific">Anguilla anguilla</name>
    <name type="common">European freshwater eel</name>
    <name type="synonym">Muraena anguilla</name>
    <dbReference type="NCBI Taxonomy" id="7936"/>
    <lineage>
        <taxon>Eukaryota</taxon>
        <taxon>Metazoa</taxon>
        <taxon>Chordata</taxon>
        <taxon>Craniata</taxon>
        <taxon>Vertebrata</taxon>
        <taxon>Euteleostomi</taxon>
        <taxon>Actinopterygii</taxon>
        <taxon>Neopterygii</taxon>
        <taxon>Teleostei</taxon>
        <taxon>Anguilliformes</taxon>
        <taxon>Anguillidae</taxon>
        <taxon>Anguilla</taxon>
    </lineage>
</organism>
<sequence length="23" mass="2862">MWLYEGRPHSLLRIHQERELNLA</sequence>
<dbReference type="AlphaFoldDB" id="A0A0E9P9T5"/>
<name>A0A0E9P9T5_ANGAN</name>
<evidence type="ECO:0000313" key="1">
    <source>
        <dbReference type="EMBL" id="JAH01027.1"/>
    </source>
</evidence>
<reference evidence="1" key="2">
    <citation type="journal article" date="2015" name="Fish Shellfish Immunol.">
        <title>Early steps in the European eel (Anguilla anguilla)-Vibrio vulnificus interaction in the gills: Role of the RtxA13 toxin.</title>
        <authorList>
            <person name="Callol A."/>
            <person name="Pajuelo D."/>
            <person name="Ebbesson L."/>
            <person name="Teles M."/>
            <person name="MacKenzie S."/>
            <person name="Amaro C."/>
        </authorList>
    </citation>
    <scope>NUCLEOTIDE SEQUENCE</scope>
</reference>
<proteinExistence type="predicted"/>
<reference evidence="1" key="1">
    <citation type="submission" date="2014-11" db="EMBL/GenBank/DDBJ databases">
        <authorList>
            <person name="Amaro Gonzalez C."/>
        </authorList>
    </citation>
    <scope>NUCLEOTIDE SEQUENCE</scope>
</reference>